<keyword evidence="4" id="KW-1185">Reference proteome</keyword>
<dbReference type="InterPro" id="IPR058652">
    <property type="entry name" value="VapC50_C"/>
</dbReference>
<organism evidence="3 4">
    <name type="scientific">Shinella oryzae</name>
    <dbReference type="NCBI Taxonomy" id="2871820"/>
    <lineage>
        <taxon>Bacteria</taxon>
        <taxon>Pseudomonadati</taxon>
        <taxon>Pseudomonadota</taxon>
        <taxon>Alphaproteobacteria</taxon>
        <taxon>Hyphomicrobiales</taxon>
        <taxon>Rhizobiaceae</taxon>
        <taxon>Shinella</taxon>
    </lineage>
</organism>
<evidence type="ECO:0000259" key="1">
    <source>
        <dbReference type="Pfam" id="PF13470"/>
    </source>
</evidence>
<dbReference type="InterPro" id="IPR029060">
    <property type="entry name" value="PIN-like_dom_sf"/>
</dbReference>
<keyword evidence="3" id="KW-0614">Plasmid</keyword>
<dbReference type="SUPFAM" id="SSF88723">
    <property type="entry name" value="PIN domain-like"/>
    <property type="match status" value="1"/>
</dbReference>
<dbReference type="InterPro" id="IPR002716">
    <property type="entry name" value="PIN_dom"/>
</dbReference>
<protein>
    <submittedName>
        <fullName evidence="3">PIN domain-containing protein</fullName>
    </submittedName>
</protein>
<dbReference type="RefSeq" id="WP_306161867.1">
    <property type="nucleotide sequence ID" value="NZ_CP132315.1"/>
</dbReference>
<evidence type="ECO:0000259" key="2">
    <source>
        <dbReference type="Pfam" id="PF26343"/>
    </source>
</evidence>
<accession>A0ABY9KA41</accession>
<evidence type="ECO:0000313" key="4">
    <source>
        <dbReference type="Proteomes" id="UP001225788"/>
    </source>
</evidence>
<dbReference type="EMBL" id="CP132315">
    <property type="protein sequence ID" value="WLS05405.1"/>
    <property type="molecule type" value="Genomic_DNA"/>
</dbReference>
<proteinExistence type="predicted"/>
<dbReference type="Proteomes" id="UP001225788">
    <property type="component" value="Plasmid unnamed1"/>
</dbReference>
<feature type="domain" description="PIN" evidence="1">
    <location>
        <begin position="3"/>
        <end position="108"/>
    </location>
</feature>
<dbReference type="Pfam" id="PF26343">
    <property type="entry name" value="VapC50_C"/>
    <property type="match status" value="1"/>
</dbReference>
<sequence length="180" mass="19803">MIAVLDANVLFPMVLRDTILRCAAAGMLQIRWSSRILDEVTRNLVSDYGMRQEGAEALRQVMEEAFPDAMAEGWEALEHSMLNDPKDRHVAAAAAAVGADSIVTSNIRDFQNLPPDIQAIAPDALLCSLLRADPDLMLDVLERQAAGYRRPSLTLLELVARLSISAPEFARLATNQFKSL</sequence>
<dbReference type="Pfam" id="PF13470">
    <property type="entry name" value="PIN_3"/>
    <property type="match status" value="1"/>
</dbReference>
<name>A0ABY9KA41_9HYPH</name>
<feature type="domain" description="VapC50 C-terminal" evidence="2">
    <location>
        <begin position="122"/>
        <end position="172"/>
    </location>
</feature>
<reference evidence="3 4" key="1">
    <citation type="submission" date="2023-08" db="EMBL/GenBank/DDBJ databases">
        <title>Pathogen: clinical or host-associated sample.</title>
        <authorList>
            <person name="Hergert J."/>
            <person name="Casey R."/>
            <person name="Wagner J."/>
            <person name="Young E.L."/>
            <person name="Oakeson K.F."/>
        </authorList>
    </citation>
    <scope>NUCLEOTIDE SEQUENCE [LARGE SCALE GENOMIC DNA]</scope>
    <source>
        <strain evidence="3 4">UPHL-collab-2</strain>
        <plasmid evidence="3 4">unnamed1</plasmid>
    </source>
</reference>
<geneLocation type="plasmid" evidence="3 4">
    <name>unnamed1</name>
</geneLocation>
<evidence type="ECO:0000313" key="3">
    <source>
        <dbReference type="EMBL" id="WLS05405.1"/>
    </source>
</evidence>
<gene>
    <name evidence="3" type="ORF">Q9315_25075</name>
</gene>